<keyword evidence="3" id="KW-1185">Reference proteome</keyword>
<accession>A0ABR9W5Q9</accession>
<dbReference type="PANTHER" id="PTHR36558:SF1">
    <property type="entry name" value="RESTRICTION ENDONUCLEASE DOMAIN-CONTAINING PROTEIN-RELATED"/>
    <property type="match status" value="1"/>
</dbReference>
<keyword evidence="2" id="KW-0540">Nuclease</keyword>
<name>A0ABR9W5Q9_9BACT</name>
<dbReference type="EMBL" id="JACYGY010000001">
    <property type="protein sequence ID" value="MBE9460306.1"/>
    <property type="molecule type" value="Genomic_DNA"/>
</dbReference>
<proteinExistence type="predicted"/>
<comment type="caution">
    <text evidence="2">The sequence shown here is derived from an EMBL/GenBank/DDBJ whole genome shotgun (WGS) entry which is preliminary data.</text>
</comment>
<reference evidence="3" key="1">
    <citation type="submission" date="2023-07" db="EMBL/GenBank/DDBJ databases">
        <title>Dyadobacter sp. nov 'subterranea' isolated from contaminted grondwater.</title>
        <authorList>
            <person name="Szabo I."/>
            <person name="Al-Omari J."/>
            <person name="Szerdahelyi S.G."/>
            <person name="Rado J."/>
        </authorList>
    </citation>
    <scope>NUCLEOTIDE SEQUENCE [LARGE SCALE GENOMIC DNA]</scope>
    <source>
        <strain evidence="3">UP-52</strain>
    </source>
</reference>
<dbReference type="InterPro" id="IPR008538">
    <property type="entry name" value="Uma2"/>
</dbReference>
<evidence type="ECO:0000313" key="3">
    <source>
        <dbReference type="Proteomes" id="UP000634134"/>
    </source>
</evidence>
<dbReference type="InterPro" id="IPR012296">
    <property type="entry name" value="Nuclease_put_TT1808"/>
</dbReference>
<dbReference type="GO" id="GO:0004519">
    <property type="term" value="F:endonuclease activity"/>
    <property type="evidence" value="ECO:0007669"/>
    <property type="project" value="UniProtKB-KW"/>
</dbReference>
<dbReference type="InterPro" id="IPR011335">
    <property type="entry name" value="Restrct_endonuc-II-like"/>
</dbReference>
<dbReference type="CDD" id="cd06260">
    <property type="entry name" value="DUF820-like"/>
    <property type="match status" value="1"/>
</dbReference>
<dbReference type="SUPFAM" id="SSF52980">
    <property type="entry name" value="Restriction endonuclease-like"/>
    <property type="match status" value="1"/>
</dbReference>
<dbReference type="Proteomes" id="UP000634134">
    <property type="component" value="Unassembled WGS sequence"/>
</dbReference>
<dbReference type="Pfam" id="PF05685">
    <property type="entry name" value="Uma2"/>
    <property type="match status" value="1"/>
</dbReference>
<feature type="domain" description="Putative restriction endonuclease" evidence="1">
    <location>
        <begin position="10"/>
        <end position="169"/>
    </location>
</feature>
<dbReference type="RefSeq" id="WP_194118651.1">
    <property type="nucleotide sequence ID" value="NZ_JACYGY010000001.1"/>
</dbReference>
<keyword evidence="2" id="KW-0378">Hydrolase</keyword>
<evidence type="ECO:0000259" key="1">
    <source>
        <dbReference type="Pfam" id="PF05685"/>
    </source>
</evidence>
<keyword evidence="2" id="KW-0255">Endonuclease</keyword>
<dbReference type="Gene3D" id="3.90.1570.10">
    <property type="entry name" value="tt1808, chain A"/>
    <property type="match status" value="1"/>
</dbReference>
<sequence>MQTITKVTHEEYFDLLVKSDVKLEYHGGEILAMAGAQPAHNIIAANLIGELVHCLKRKGCIVFTSDQLIKIEECDRYTFPDLVIVCDRPAYEKSPQGLNALENPEIIIEVLSDSTMDYDRSEKFDCYKTIPSFREYVLVSSKQKKVEVNKKLSDAEWLSHMYKNDDEKVVIGDCVILLEDIYNKVELTGNEFPGF</sequence>
<dbReference type="PANTHER" id="PTHR36558">
    <property type="entry name" value="GLR1098 PROTEIN"/>
    <property type="match status" value="1"/>
</dbReference>
<protein>
    <submittedName>
        <fullName evidence="2">Uma2 family endonuclease</fullName>
    </submittedName>
</protein>
<gene>
    <name evidence="2" type="ORF">IEE83_00285</name>
</gene>
<evidence type="ECO:0000313" key="2">
    <source>
        <dbReference type="EMBL" id="MBE9460306.1"/>
    </source>
</evidence>
<organism evidence="2 3">
    <name type="scientific">Dyadobacter subterraneus</name>
    <dbReference type="NCBI Taxonomy" id="2773304"/>
    <lineage>
        <taxon>Bacteria</taxon>
        <taxon>Pseudomonadati</taxon>
        <taxon>Bacteroidota</taxon>
        <taxon>Cytophagia</taxon>
        <taxon>Cytophagales</taxon>
        <taxon>Spirosomataceae</taxon>
        <taxon>Dyadobacter</taxon>
    </lineage>
</organism>